<dbReference type="GO" id="GO:0008146">
    <property type="term" value="F:sulfotransferase activity"/>
    <property type="evidence" value="ECO:0007669"/>
    <property type="project" value="InterPro"/>
</dbReference>
<dbReference type="PANTHER" id="PTHR12137">
    <property type="entry name" value="CARBOHYDRATE SULFOTRANSFERASE"/>
    <property type="match status" value="1"/>
</dbReference>
<comment type="caution">
    <text evidence="8">The sequence shown here is derived from an EMBL/GenBank/DDBJ whole genome shotgun (WGS) entry which is preliminary data.</text>
</comment>
<dbReference type="GO" id="GO:0016020">
    <property type="term" value="C:membrane"/>
    <property type="evidence" value="ECO:0007669"/>
    <property type="project" value="InterPro"/>
</dbReference>
<dbReference type="Proteomes" id="UP000307087">
    <property type="component" value="Unassembled WGS sequence"/>
</dbReference>
<keyword evidence="3" id="KW-0812">Transmembrane</keyword>
<evidence type="ECO:0000256" key="4">
    <source>
        <dbReference type="ARBA" id="ARBA00022989"/>
    </source>
</evidence>
<comment type="subcellular location">
    <subcellularLocation>
        <location evidence="1">Golgi apparatus membrane</location>
        <topology evidence="1">Single-pass type II membrane protein</topology>
    </subcellularLocation>
</comment>
<evidence type="ECO:0000256" key="7">
    <source>
        <dbReference type="ARBA" id="ARBA00023180"/>
    </source>
</evidence>
<dbReference type="Pfam" id="PF03567">
    <property type="entry name" value="Sulfotransfer_2"/>
    <property type="match status" value="1"/>
</dbReference>
<protein>
    <submittedName>
        <fullName evidence="8">Sulfotransferase family protein</fullName>
    </submittedName>
</protein>
<keyword evidence="2 8" id="KW-0808">Transferase</keyword>
<keyword evidence="4" id="KW-1133">Transmembrane helix</keyword>
<keyword evidence="6" id="KW-0472">Membrane</keyword>
<evidence type="ECO:0000256" key="5">
    <source>
        <dbReference type="ARBA" id="ARBA00023034"/>
    </source>
</evidence>
<dbReference type="AlphaFoldDB" id="A0A4V4HK39"/>
<evidence type="ECO:0000256" key="6">
    <source>
        <dbReference type="ARBA" id="ARBA00023136"/>
    </source>
</evidence>
<keyword evidence="5" id="KW-0333">Golgi apparatus</keyword>
<evidence type="ECO:0000256" key="2">
    <source>
        <dbReference type="ARBA" id="ARBA00022679"/>
    </source>
</evidence>
<reference evidence="8 9" key="1">
    <citation type="journal article" date="2009" name="Int. J. Syst. Evol. Microbiol.">
        <title>Nocardioides caeni sp. nov., isolated from wastewater.</title>
        <authorList>
            <person name="Yoon J.H."/>
            <person name="Kang S.J."/>
            <person name="Park S."/>
            <person name="Kim W."/>
            <person name="Oh T.K."/>
        </authorList>
    </citation>
    <scope>NUCLEOTIDE SEQUENCE [LARGE SCALE GENOMIC DNA]</scope>
    <source>
        <strain evidence="8 9">DSM 23134</strain>
    </source>
</reference>
<gene>
    <name evidence="8" type="ORF">E9934_11195</name>
</gene>
<organism evidence="8 9">
    <name type="scientific">Nocardioides caeni</name>
    <dbReference type="NCBI Taxonomy" id="574700"/>
    <lineage>
        <taxon>Bacteria</taxon>
        <taxon>Bacillati</taxon>
        <taxon>Actinomycetota</taxon>
        <taxon>Actinomycetes</taxon>
        <taxon>Propionibacteriales</taxon>
        <taxon>Nocardioidaceae</taxon>
        <taxon>Nocardioides</taxon>
    </lineage>
</organism>
<dbReference type="PANTHER" id="PTHR12137:SF54">
    <property type="entry name" value="CARBOHYDRATE SULFOTRANSFERASE"/>
    <property type="match status" value="1"/>
</dbReference>
<dbReference type="GO" id="GO:0016051">
    <property type="term" value="P:carbohydrate biosynthetic process"/>
    <property type="evidence" value="ECO:0007669"/>
    <property type="project" value="InterPro"/>
</dbReference>
<keyword evidence="9" id="KW-1185">Reference proteome</keyword>
<name>A0A4V4HK39_9ACTN</name>
<proteinExistence type="predicted"/>
<sequence length="341" mass="39096">MTEQETTQDQGASDAMLTGLKQVPGGVWRTYLAPDAKVVFESLNKNACTSLKWMMAELAGEDLDGFRAGPQPYIDDSEPIHNRDLWKVSPRLDALDAEQRAQIHPDNGWFVFAVVRDPRLRLFSAWQNKLLIETPFSHRWSKEWWYPRHPLTAETVIEDFAKFVELCEQDPPHWLRAKDAHFRDQVEMLAEDSVPYTRIYEISEMKQLQADLAAHLESVGRPVIPLPRANPTPLRPIGALYANGIKERIEKIYAADFERFGHLWDFTKTENAEPWTKEALNACEQEAVLGRRIGELYRIAKNRGEKLEKANARIAELEQRATVKGLARAKAAGAKRRLRRS</sequence>
<dbReference type="InterPro" id="IPR018011">
    <property type="entry name" value="Carb_sulfotrans_8-10"/>
</dbReference>
<evidence type="ECO:0000256" key="3">
    <source>
        <dbReference type="ARBA" id="ARBA00022692"/>
    </source>
</evidence>
<evidence type="ECO:0000313" key="8">
    <source>
        <dbReference type="EMBL" id="THV12936.1"/>
    </source>
</evidence>
<accession>A0A4V4HK39</accession>
<keyword evidence="7" id="KW-0325">Glycoprotein</keyword>
<evidence type="ECO:0000256" key="1">
    <source>
        <dbReference type="ARBA" id="ARBA00004323"/>
    </source>
</evidence>
<dbReference type="OrthoDB" id="5143361at2"/>
<dbReference type="InterPro" id="IPR005331">
    <property type="entry name" value="Sulfotransferase"/>
</dbReference>
<evidence type="ECO:0000313" key="9">
    <source>
        <dbReference type="Proteomes" id="UP000307087"/>
    </source>
</evidence>
<dbReference type="EMBL" id="STGW01000006">
    <property type="protein sequence ID" value="THV12936.1"/>
    <property type="molecule type" value="Genomic_DNA"/>
</dbReference>
<dbReference type="RefSeq" id="WP_136562970.1">
    <property type="nucleotide sequence ID" value="NZ_BAABLS010000004.1"/>
</dbReference>